<dbReference type="Proteomes" id="UP001202248">
    <property type="component" value="Unassembled WGS sequence"/>
</dbReference>
<dbReference type="Pfam" id="PF19420">
    <property type="entry name" value="DDAH_eukar"/>
    <property type="match status" value="1"/>
</dbReference>
<organism evidence="1 2">
    <name type="scientific">Niabella ginsengisoli</name>
    <dbReference type="NCBI Taxonomy" id="522298"/>
    <lineage>
        <taxon>Bacteria</taxon>
        <taxon>Pseudomonadati</taxon>
        <taxon>Bacteroidota</taxon>
        <taxon>Chitinophagia</taxon>
        <taxon>Chitinophagales</taxon>
        <taxon>Chitinophagaceae</taxon>
        <taxon>Niabella</taxon>
    </lineage>
</organism>
<evidence type="ECO:0000313" key="2">
    <source>
        <dbReference type="Proteomes" id="UP001202248"/>
    </source>
</evidence>
<keyword evidence="2" id="KW-1185">Reference proteome</keyword>
<proteinExistence type="predicted"/>
<name>A0ABS9SRJ1_9BACT</name>
<dbReference type="InterPro" id="IPR014541">
    <property type="entry name" value="Amdntrnsf_FN0238"/>
</dbReference>
<gene>
    <name evidence="1" type="ORF">MKP09_23890</name>
</gene>
<dbReference type="NCBIfam" id="NF046062">
    <property type="entry name" value="citrull_CtlX"/>
    <property type="match status" value="1"/>
</dbReference>
<dbReference type="PANTHER" id="PTHR43224">
    <property type="entry name" value="AMIDINOTRANSFERASE"/>
    <property type="match status" value="1"/>
</dbReference>
<sequence length="298" mass="34148">MIRPAAFAFNPETAVNNSFQKVSDQLNVHQMALQEFDDFVDMLRLNGIHVTVIQDTLEPHTPDSIFPNNWVSFHEDGTIVVYPMFAENRQLERSKNVIEKVNETFYIRTSIDLTEYENKKIYLEGTGSMVLDRDNEFAYACISPRTSPSVLYDFCDAMGYRPVLFNAVDQNGNEIYHTNVMMCLADEYVVICMDAITEDVQKEMLRHKFEETDKEIIYISLEQMNQFAGNMLQVQNIAGAQFLVMSTQAFNSLTEDQIRQLQSFNPIIHSSLNTIEKNGGGSARCMMAEIFLPLKPKE</sequence>
<evidence type="ECO:0000313" key="1">
    <source>
        <dbReference type="EMBL" id="MCH5600739.1"/>
    </source>
</evidence>
<dbReference type="RefSeq" id="WP_240833123.1">
    <property type="nucleotide sequence ID" value="NZ_JAKWBL010000004.1"/>
</dbReference>
<dbReference type="SUPFAM" id="SSF55909">
    <property type="entry name" value="Pentein"/>
    <property type="match status" value="1"/>
</dbReference>
<accession>A0ABS9SRJ1</accession>
<reference evidence="1 2" key="1">
    <citation type="submission" date="2022-02" db="EMBL/GenBank/DDBJ databases">
        <authorList>
            <person name="Min J."/>
        </authorList>
    </citation>
    <scope>NUCLEOTIDE SEQUENCE [LARGE SCALE GENOMIC DNA]</scope>
    <source>
        <strain evidence="1 2">GR10-1</strain>
    </source>
</reference>
<dbReference type="PANTHER" id="PTHR43224:SF1">
    <property type="entry name" value="AMIDINOTRANSFERASE"/>
    <property type="match status" value="1"/>
</dbReference>
<comment type="caution">
    <text evidence="1">The sequence shown here is derived from an EMBL/GenBank/DDBJ whole genome shotgun (WGS) entry which is preliminary data.</text>
</comment>
<protein>
    <submittedName>
        <fullName evidence="1">Arginine deiminase-related protein</fullName>
    </submittedName>
</protein>
<dbReference type="PIRSF" id="PIRSF028188">
    <property type="entry name" value="Amdntrnsf_FN0238"/>
    <property type="match status" value="1"/>
</dbReference>
<dbReference type="Gene3D" id="3.75.10.10">
    <property type="entry name" value="L-arginine/glycine Amidinotransferase, Chain A"/>
    <property type="match status" value="1"/>
</dbReference>
<dbReference type="EMBL" id="JAKWBL010000004">
    <property type="protein sequence ID" value="MCH5600739.1"/>
    <property type="molecule type" value="Genomic_DNA"/>
</dbReference>